<name>A0A8H6VK54_9PEZI</name>
<accession>A0A8H6VK54</accession>
<dbReference type="PANTHER" id="PTHR39479">
    <property type="match status" value="1"/>
</dbReference>
<protein>
    <recommendedName>
        <fullName evidence="7">2-oxoadipate dioxygenase/decarboxylase</fullName>
        <ecNumber evidence="6">1.13.11.93</ecNumber>
    </recommendedName>
    <alternativeName>
        <fullName evidence="8">2-hydroxyglutarate synthase</fullName>
    </alternativeName>
</protein>
<keyword evidence="10" id="KW-1185">Reference proteome</keyword>
<gene>
    <name evidence="9" type="ORF">HII31_03325</name>
</gene>
<dbReference type="PANTHER" id="PTHR39479:SF2">
    <property type="entry name" value="2-OXOADIPATE DIOXYGENASE_DECARBOXYLASE"/>
    <property type="match status" value="1"/>
</dbReference>
<sequence length="502" mass="56498">MLNSLPQQKPRLSLHIIHYYIGNAHHSNKERSPEGKPQTKDAQYVDSDDLRTAFAARMSAMYKAEVPLYRDLVRIVSEVNKEVMTSNPEIAGNDSAERLGVERHGAIRVGTPEELRNIRRIFEVLGMRAVGYYDLSVAGLPMHATCFRPTDAEALDKNPFRVFATLLRPELLSSEKAKKLALSLLQRRRILTDTLLYILDIIESQDGRLDLNQADLFITEALKTFIWHGTAAATLEEYSTLKHEHPILADIACFRSSHINHLTPRVLDIDIADSAMRSAGMAVKDIIEGPPRRKNPILLRQTSFLALQESVQFSTDSRMGTRVNGHHKARFGEIEERGAALTPKGRSLYDQLHAEAARKTAVITRAEEKEVIRRAVFAAFPDDWTEMRRERLVFCRYRLKSPVEPQQSLDTSDLEALVEGGLIEALPITYEDFLPFSAAGIFQSNLQTESQASDASRGRGDQNGLEAALGCPVISAEDLYSNIEEQSILQCLHELRRLRFLA</sequence>
<dbReference type="SMART" id="SM01150">
    <property type="entry name" value="DUF1338"/>
    <property type="match status" value="1"/>
</dbReference>
<reference evidence="9" key="1">
    <citation type="submission" date="2020-04" db="EMBL/GenBank/DDBJ databases">
        <title>Draft genome resource of the tomato pathogen Pseudocercospora fuligena.</title>
        <authorList>
            <person name="Zaccaron A."/>
        </authorList>
    </citation>
    <scope>NUCLEOTIDE SEQUENCE</scope>
    <source>
        <strain evidence="9">PF001</strain>
    </source>
</reference>
<evidence type="ECO:0000256" key="7">
    <source>
        <dbReference type="ARBA" id="ARBA00035034"/>
    </source>
</evidence>
<dbReference type="OrthoDB" id="8300246at2759"/>
<keyword evidence="4" id="KW-0408">Iron</keyword>
<dbReference type="EC" id="1.13.11.93" evidence="6"/>
<comment type="similarity">
    <text evidence="5">Belongs to the 2-oxoadipate dioxygenase/decarboxylase family.</text>
</comment>
<evidence type="ECO:0000256" key="5">
    <source>
        <dbReference type="ARBA" id="ARBA00035013"/>
    </source>
</evidence>
<dbReference type="AlphaFoldDB" id="A0A8H6VK54"/>
<comment type="caution">
    <text evidence="9">The sequence shown here is derived from an EMBL/GenBank/DDBJ whole genome shotgun (WGS) entry which is preliminary data.</text>
</comment>
<evidence type="ECO:0000313" key="9">
    <source>
        <dbReference type="EMBL" id="KAF7195433.1"/>
    </source>
</evidence>
<dbReference type="Pfam" id="PF07063">
    <property type="entry name" value="HGLS"/>
    <property type="match status" value="1"/>
</dbReference>
<keyword evidence="3" id="KW-0560">Oxidoreductase</keyword>
<dbReference type="Gene3D" id="3.10.180.80">
    <property type="entry name" value="Uncharacterised protein PF07063, DUF1338"/>
    <property type="match status" value="1"/>
</dbReference>
<dbReference type="Proteomes" id="UP000660729">
    <property type="component" value="Unassembled WGS sequence"/>
</dbReference>
<proteinExistence type="inferred from homology"/>
<dbReference type="InterPro" id="IPR047869">
    <property type="entry name" value="YdcJ_bac-like"/>
</dbReference>
<dbReference type="GO" id="GO:0051213">
    <property type="term" value="F:dioxygenase activity"/>
    <property type="evidence" value="ECO:0007669"/>
    <property type="project" value="UniProtKB-KW"/>
</dbReference>
<dbReference type="EMBL" id="JABCIY010000040">
    <property type="protein sequence ID" value="KAF7195433.1"/>
    <property type="molecule type" value="Genomic_DNA"/>
</dbReference>
<evidence type="ECO:0000256" key="2">
    <source>
        <dbReference type="ARBA" id="ARBA00022964"/>
    </source>
</evidence>
<evidence type="ECO:0000256" key="8">
    <source>
        <dbReference type="ARBA" id="ARBA00035045"/>
    </source>
</evidence>
<comment type="cofactor">
    <cofactor evidence="1">
        <name>Fe(2+)</name>
        <dbReference type="ChEBI" id="CHEBI:29033"/>
    </cofactor>
</comment>
<evidence type="ECO:0000256" key="6">
    <source>
        <dbReference type="ARBA" id="ARBA00035023"/>
    </source>
</evidence>
<dbReference type="CDD" id="cd16348">
    <property type="entry name" value="VOC_YdcJ_like"/>
    <property type="match status" value="1"/>
</dbReference>
<evidence type="ECO:0000313" key="10">
    <source>
        <dbReference type="Proteomes" id="UP000660729"/>
    </source>
</evidence>
<evidence type="ECO:0000256" key="1">
    <source>
        <dbReference type="ARBA" id="ARBA00001954"/>
    </source>
</evidence>
<evidence type="ECO:0000256" key="4">
    <source>
        <dbReference type="ARBA" id="ARBA00023004"/>
    </source>
</evidence>
<evidence type="ECO:0000256" key="3">
    <source>
        <dbReference type="ARBA" id="ARBA00023002"/>
    </source>
</evidence>
<dbReference type="InterPro" id="IPR009770">
    <property type="entry name" value="HGLS"/>
</dbReference>
<keyword evidence="2" id="KW-0223">Dioxygenase</keyword>
<organism evidence="9 10">
    <name type="scientific">Pseudocercospora fuligena</name>
    <dbReference type="NCBI Taxonomy" id="685502"/>
    <lineage>
        <taxon>Eukaryota</taxon>
        <taxon>Fungi</taxon>
        <taxon>Dikarya</taxon>
        <taxon>Ascomycota</taxon>
        <taxon>Pezizomycotina</taxon>
        <taxon>Dothideomycetes</taxon>
        <taxon>Dothideomycetidae</taxon>
        <taxon>Mycosphaerellales</taxon>
        <taxon>Mycosphaerellaceae</taxon>
        <taxon>Pseudocercospora</taxon>
    </lineage>
</organism>